<organism evidence="3 4">
    <name type="scientific">Phytophthora fragariaefolia</name>
    <dbReference type="NCBI Taxonomy" id="1490495"/>
    <lineage>
        <taxon>Eukaryota</taxon>
        <taxon>Sar</taxon>
        <taxon>Stramenopiles</taxon>
        <taxon>Oomycota</taxon>
        <taxon>Peronosporomycetes</taxon>
        <taxon>Peronosporales</taxon>
        <taxon>Peronosporaceae</taxon>
        <taxon>Phytophthora</taxon>
    </lineage>
</organism>
<evidence type="ECO:0000256" key="1">
    <source>
        <dbReference type="SAM" id="MobiDB-lite"/>
    </source>
</evidence>
<dbReference type="Proteomes" id="UP001165121">
    <property type="component" value="Unassembled WGS sequence"/>
</dbReference>
<proteinExistence type="predicted"/>
<dbReference type="EMBL" id="BSXT01000720">
    <property type="protein sequence ID" value="GMF33010.1"/>
    <property type="molecule type" value="Genomic_DNA"/>
</dbReference>
<reference evidence="3" key="1">
    <citation type="submission" date="2023-04" db="EMBL/GenBank/DDBJ databases">
        <title>Phytophthora fragariaefolia NBRC 109709.</title>
        <authorList>
            <person name="Ichikawa N."/>
            <person name="Sato H."/>
            <person name="Tonouchi N."/>
        </authorList>
    </citation>
    <scope>NUCLEOTIDE SEQUENCE</scope>
    <source>
        <strain evidence="3">NBRC 109709</strain>
    </source>
</reference>
<evidence type="ECO:0000313" key="3">
    <source>
        <dbReference type="EMBL" id="GMF33010.1"/>
    </source>
</evidence>
<keyword evidence="4" id="KW-1185">Reference proteome</keyword>
<name>A0A9W6X7F3_9STRA</name>
<evidence type="ECO:0000313" key="4">
    <source>
        <dbReference type="Proteomes" id="UP001165121"/>
    </source>
</evidence>
<evidence type="ECO:0000256" key="2">
    <source>
        <dbReference type="SAM" id="SignalP"/>
    </source>
</evidence>
<dbReference type="AlphaFoldDB" id="A0A9W6X7F3"/>
<feature type="signal peptide" evidence="2">
    <location>
        <begin position="1"/>
        <end position="24"/>
    </location>
</feature>
<accession>A0A9W6X7F3</accession>
<feature type="chain" id="PRO_5040761926" evidence="2">
    <location>
        <begin position="25"/>
        <end position="170"/>
    </location>
</feature>
<gene>
    <name evidence="3" type="ORF">Pfra01_000803200</name>
</gene>
<dbReference type="OrthoDB" id="124458at2759"/>
<protein>
    <submittedName>
        <fullName evidence="3">Unnamed protein product</fullName>
    </submittedName>
</protein>
<feature type="region of interest" description="Disordered" evidence="1">
    <location>
        <begin position="59"/>
        <end position="89"/>
    </location>
</feature>
<comment type="caution">
    <text evidence="3">The sequence shown here is derived from an EMBL/GenBank/DDBJ whole genome shotgun (WGS) entry which is preliminary data.</text>
</comment>
<feature type="compositionally biased region" description="Low complexity" evidence="1">
    <location>
        <begin position="75"/>
        <end position="89"/>
    </location>
</feature>
<keyword evidence="2" id="KW-0732">Signal</keyword>
<sequence>MRRHFRKHFYAVVHTMMLSRMLWTIDLPQDHYLQMRICLLGWRALQNLQNFALIPGGADHLEPSRKKQQRSNTGVRSLSSIRPRSPSVSSTLSEWSELNATLAKSKALDREDNKLLHDEKMDMKRDQFQRTCQLEERRVICKEDKTKSRVLLIQTQVAKEQLQAKREEFY</sequence>